<gene>
    <name evidence="2" type="ORF">MAR_005883</name>
</gene>
<reference evidence="2" key="1">
    <citation type="submission" date="2022-11" db="EMBL/GenBank/DDBJ databases">
        <title>Centuries of genome instability and evolution in soft-shell clam transmissible cancer (bioRxiv).</title>
        <authorList>
            <person name="Hart S.F.M."/>
            <person name="Yonemitsu M.A."/>
            <person name="Giersch R.M."/>
            <person name="Beal B.F."/>
            <person name="Arriagada G."/>
            <person name="Davis B.W."/>
            <person name="Ostrander E.A."/>
            <person name="Goff S.P."/>
            <person name="Metzger M.J."/>
        </authorList>
    </citation>
    <scope>NUCLEOTIDE SEQUENCE</scope>
    <source>
        <strain evidence="2">MELC-2E11</strain>
        <tissue evidence="2">Siphon/mantle</tissue>
    </source>
</reference>
<evidence type="ECO:0000256" key="1">
    <source>
        <dbReference type="SAM" id="MobiDB-lite"/>
    </source>
</evidence>
<name>A0ABY7F0R7_MYAAR</name>
<evidence type="ECO:0000313" key="3">
    <source>
        <dbReference type="Proteomes" id="UP001164746"/>
    </source>
</evidence>
<dbReference type="EMBL" id="CP111020">
    <property type="protein sequence ID" value="WAR15778.1"/>
    <property type="molecule type" value="Genomic_DNA"/>
</dbReference>
<protein>
    <submittedName>
        <fullName evidence="2">Uncharacterized protein</fullName>
    </submittedName>
</protein>
<dbReference type="Proteomes" id="UP001164746">
    <property type="component" value="Chromosome 9"/>
</dbReference>
<proteinExistence type="predicted"/>
<sequence>MVFTWHVAKKSSIKSFTGHNMAYTSGQCDVTLVGEFEGRRTSRSAPATAVSRKEPFSDLSHFDILRCQQIGRSLENSVDNSRTATGEMFKLGGQFKFHHLRKSASRKEDVEQMLRTSGDAETGR</sequence>
<organism evidence="2 3">
    <name type="scientific">Mya arenaria</name>
    <name type="common">Soft-shell clam</name>
    <dbReference type="NCBI Taxonomy" id="6604"/>
    <lineage>
        <taxon>Eukaryota</taxon>
        <taxon>Metazoa</taxon>
        <taxon>Spiralia</taxon>
        <taxon>Lophotrochozoa</taxon>
        <taxon>Mollusca</taxon>
        <taxon>Bivalvia</taxon>
        <taxon>Autobranchia</taxon>
        <taxon>Heteroconchia</taxon>
        <taxon>Euheterodonta</taxon>
        <taxon>Imparidentia</taxon>
        <taxon>Neoheterodontei</taxon>
        <taxon>Myida</taxon>
        <taxon>Myoidea</taxon>
        <taxon>Myidae</taxon>
        <taxon>Mya</taxon>
    </lineage>
</organism>
<accession>A0ABY7F0R7</accession>
<feature type="region of interest" description="Disordered" evidence="1">
    <location>
        <begin position="102"/>
        <end position="124"/>
    </location>
</feature>
<evidence type="ECO:0000313" key="2">
    <source>
        <dbReference type="EMBL" id="WAR15778.1"/>
    </source>
</evidence>
<keyword evidence="3" id="KW-1185">Reference proteome</keyword>